<accession>A0AAD1U7Y6</accession>
<comment type="caution">
    <text evidence="2">The sequence shown here is derived from an EMBL/GenBank/DDBJ whole genome shotgun (WGS) entry which is preliminary data.</text>
</comment>
<dbReference type="Proteomes" id="UP001295684">
    <property type="component" value="Unassembled WGS sequence"/>
</dbReference>
<evidence type="ECO:0000313" key="3">
    <source>
        <dbReference type="Proteomes" id="UP001295684"/>
    </source>
</evidence>
<feature type="compositionally biased region" description="Basic residues" evidence="1">
    <location>
        <begin position="79"/>
        <end position="93"/>
    </location>
</feature>
<evidence type="ECO:0000313" key="2">
    <source>
        <dbReference type="EMBL" id="CAI2361841.1"/>
    </source>
</evidence>
<dbReference type="AlphaFoldDB" id="A0AAD1U7Y6"/>
<gene>
    <name evidence="2" type="ORF">ECRASSUSDP1_LOCUS3154</name>
</gene>
<name>A0AAD1U7Y6_EUPCR</name>
<reference evidence="2" key="1">
    <citation type="submission" date="2023-07" db="EMBL/GenBank/DDBJ databases">
        <authorList>
            <consortium name="AG Swart"/>
            <person name="Singh M."/>
            <person name="Singh A."/>
            <person name="Seah K."/>
            <person name="Emmerich C."/>
        </authorList>
    </citation>
    <scope>NUCLEOTIDE SEQUENCE</scope>
    <source>
        <strain evidence="2">DP1</strain>
    </source>
</reference>
<keyword evidence="3" id="KW-1185">Reference proteome</keyword>
<feature type="region of interest" description="Disordered" evidence="1">
    <location>
        <begin position="68"/>
        <end position="120"/>
    </location>
</feature>
<evidence type="ECO:0000256" key="1">
    <source>
        <dbReference type="SAM" id="MobiDB-lite"/>
    </source>
</evidence>
<dbReference type="EMBL" id="CAMPGE010003020">
    <property type="protein sequence ID" value="CAI2361841.1"/>
    <property type="molecule type" value="Genomic_DNA"/>
</dbReference>
<sequence length="160" mass="19239">MKDFARSLSPNRQSKRSPWKYLQNNITTHTAEQMPMRNLLSEYRKQEDMMQYVFNCFTRGRPVKRDEYKTKLTLNDFKKPKRGKKKRRRRHRKNENDDQDENTNTSFSSANSENSTKKVRRCMTDPKILDDKYPYKKIFIKDKKSGKFTKKGSRESVNLV</sequence>
<proteinExistence type="predicted"/>
<organism evidence="2 3">
    <name type="scientific">Euplotes crassus</name>
    <dbReference type="NCBI Taxonomy" id="5936"/>
    <lineage>
        <taxon>Eukaryota</taxon>
        <taxon>Sar</taxon>
        <taxon>Alveolata</taxon>
        <taxon>Ciliophora</taxon>
        <taxon>Intramacronucleata</taxon>
        <taxon>Spirotrichea</taxon>
        <taxon>Hypotrichia</taxon>
        <taxon>Euplotida</taxon>
        <taxon>Euplotidae</taxon>
        <taxon>Moneuplotes</taxon>
    </lineage>
</organism>
<protein>
    <submittedName>
        <fullName evidence="2">Uncharacterized protein</fullName>
    </submittedName>
</protein>